<organism evidence="7 8">
    <name type="scientific">Nakamurella flava</name>
    <dbReference type="NCBI Taxonomy" id="2576308"/>
    <lineage>
        <taxon>Bacteria</taxon>
        <taxon>Bacillati</taxon>
        <taxon>Actinomycetota</taxon>
        <taxon>Actinomycetes</taxon>
        <taxon>Nakamurellales</taxon>
        <taxon>Nakamurellaceae</taxon>
        <taxon>Nakamurella</taxon>
    </lineage>
</organism>
<evidence type="ECO:0000256" key="5">
    <source>
        <dbReference type="ARBA" id="ARBA00023136"/>
    </source>
</evidence>
<accession>A0A4U6QNH6</accession>
<comment type="subcellular location">
    <subcellularLocation>
        <location evidence="1">Cell membrane</location>
        <topology evidence="1">Multi-pass membrane protein</topology>
    </subcellularLocation>
</comment>
<dbReference type="PANTHER" id="PTHR34857:SF2">
    <property type="entry name" value="SLL0384 PROTEIN"/>
    <property type="match status" value="1"/>
</dbReference>
<protein>
    <submittedName>
        <fullName evidence="7">Cobalt ECF transporter T component CbiQ</fullName>
    </submittedName>
</protein>
<evidence type="ECO:0000256" key="3">
    <source>
        <dbReference type="ARBA" id="ARBA00022692"/>
    </source>
</evidence>
<evidence type="ECO:0000256" key="6">
    <source>
        <dbReference type="SAM" id="Phobius"/>
    </source>
</evidence>
<dbReference type="RefSeq" id="WP_137449316.1">
    <property type="nucleotide sequence ID" value="NZ_SZZH01000001.1"/>
</dbReference>
<name>A0A4U6QNH6_9ACTN</name>
<reference evidence="7 8" key="1">
    <citation type="submission" date="2019-05" db="EMBL/GenBank/DDBJ databases">
        <title>Nakamurella sp. N5BH11, whole genome shotgun sequence.</title>
        <authorList>
            <person name="Tuo L."/>
        </authorList>
    </citation>
    <scope>NUCLEOTIDE SEQUENCE [LARGE SCALE GENOMIC DNA]</scope>
    <source>
        <strain evidence="7 8">N5BH11</strain>
    </source>
</reference>
<feature type="transmembrane region" description="Helical" evidence="6">
    <location>
        <begin position="111"/>
        <end position="134"/>
    </location>
</feature>
<keyword evidence="4 6" id="KW-1133">Transmembrane helix</keyword>
<dbReference type="InterPro" id="IPR012809">
    <property type="entry name" value="ECF_CbiQ"/>
</dbReference>
<evidence type="ECO:0000313" key="7">
    <source>
        <dbReference type="EMBL" id="TKV62011.1"/>
    </source>
</evidence>
<evidence type="ECO:0000313" key="8">
    <source>
        <dbReference type="Proteomes" id="UP000306985"/>
    </source>
</evidence>
<gene>
    <name evidence="7" type="primary">cbiQ</name>
    <name evidence="7" type="ORF">FDO65_10950</name>
</gene>
<dbReference type="Proteomes" id="UP000306985">
    <property type="component" value="Unassembled WGS sequence"/>
</dbReference>
<dbReference type="PANTHER" id="PTHR34857">
    <property type="entry name" value="SLL0384 PROTEIN"/>
    <property type="match status" value="1"/>
</dbReference>
<dbReference type="CDD" id="cd16914">
    <property type="entry name" value="EcfT"/>
    <property type="match status" value="1"/>
</dbReference>
<dbReference type="InterPro" id="IPR051611">
    <property type="entry name" value="ECF_transporter_component"/>
</dbReference>
<feature type="transmembrane region" description="Helical" evidence="6">
    <location>
        <begin position="46"/>
        <end position="67"/>
    </location>
</feature>
<keyword evidence="5 6" id="KW-0472">Membrane</keyword>
<dbReference type="EMBL" id="SZZH01000001">
    <property type="protein sequence ID" value="TKV62011.1"/>
    <property type="molecule type" value="Genomic_DNA"/>
</dbReference>
<dbReference type="AlphaFoldDB" id="A0A4U6QNH6"/>
<proteinExistence type="predicted"/>
<keyword evidence="8" id="KW-1185">Reference proteome</keyword>
<feature type="transmembrane region" description="Helical" evidence="6">
    <location>
        <begin position="74"/>
        <end position="91"/>
    </location>
</feature>
<keyword evidence="3 6" id="KW-0812">Transmembrane</keyword>
<dbReference type="GO" id="GO:0006824">
    <property type="term" value="P:cobalt ion transport"/>
    <property type="evidence" value="ECO:0007669"/>
    <property type="project" value="InterPro"/>
</dbReference>
<dbReference type="NCBIfam" id="TIGR02454">
    <property type="entry name" value="ECF_T_CbiQ"/>
    <property type="match status" value="1"/>
</dbReference>
<sequence>MGSGPGHSHVFFVHTDSGVHRLAPECKLVATLLFVFAVVATPREAFWAFALDAAILVAIALVARVPLGKLARRMVIEVPFLAFAVFLPLVGHGPFVDVGFLTLSEPGLWGAWNIVVKGTLGVAATSLLTATTTVPELLLALQRLRVPRALVGIASFMLRYGQVLTDDLRRMRIARLSRGDDPRWLWQVAGIARTAGALFVRSYERGERVYVAMLARGYGFAADETADEIASGRAPRRSWLSALTAPVAAGVVCGVALAGAR</sequence>
<keyword evidence="2" id="KW-1003">Cell membrane</keyword>
<feature type="transmembrane region" description="Helical" evidence="6">
    <location>
        <begin position="239"/>
        <end position="260"/>
    </location>
</feature>
<comment type="caution">
    <text evidence="7">The sequence shown here is derived from an EMBL/GenBank/DDBJ whole genome shotgun (WGS) entry which is preliminary data.</text>
</comment>
<evidence type="ECO:0000256" key="1">
    <source>
        <dbReference type="ARBA" id="ARBA00004651"/>
    </source>
</evidence>
<dbReference type="InterPro" id="IPR003339">
    <property type="entry name" value="ABC/ECF_trnsptr_transmembrane"/>
</dbReference>
<dbReference type="OrthoDB" id="4533at2"/>
<evidence type="ECO:0000256" key="4">
    <source>
        <dbReference type="ARBA" id="ARBA00022989"/>
    </source>
</evidence>
<dbReference type="Pfam" id="PF02361">
    <property type="entry name" value="CbiQ"/>
    <property type="match status" value="1"/>
</dbReference>
<dbReference type="GO" id="GO:0043190">
    <property type="term" value="C:ATP-binding cassette (ABC) transporter complex"/>
    <property type="evidence" value="ECO:0007669"/>
    <property type="project" value="InterPro"/>
</dbReference>
<evidence type="ECO:0000256" key="2">
    <source>
        <dbReference type="ARBA" id="ARBA00022475"/>
    </source>
</evidence>